<gene>
    <name evidence="1" type="ORF">NERG_01925</name>
    <name evidence="2" type="ORF">NESG_01732</name>
</gene>
<reference evidence="2" key="2">
    <citation type="submission" date="2012-10" db="EMBL/GenBank/DDBJ databases">
        <authorList>
            <consortium name="The Broad Institute Genome Sequencing Platform"/>
            <consortium name="The Broad Institute Genome Sequencing Center for Infectious Disease"/>
            <person name="Cuomo C."/>
            <person name="Troemel E."/>
            <person name="Walker B."/>
            <person name="Young S.K."/>
            <person name="Zeng Q."/>
            <person name="Gargeya S."/>
            <person name="Fitzgerald M."/>
            <person name="Haas B."/>
            <person name="Abouelleil A."/>
            <person name="Alvarado L."/>
            <person name="Arachchi H.M."/>
            <person name="Berlin A.M."/>
            <person name="Chapman S.B."/>
            <person name="Goldberg J."/>
            <person name="Griggs A."/>
            <person name="Gujja S."/>
            <person name="Hansen M."/>
            <person name="Howarth C."/>
            <person name="Imamovic A."/>
            <person name="Larimer J."/>
            <person name="McCowan C."/>
            <person name="Murphy C."/>
            <person name="Neiman D."/>
            <person name="Pearson M."/>
            <person name="Priest M."/>
            <person name="Roberts A."/>
            <person name="Saif S."/>
            <person name="Shea T."/>
            <person name="Sisk P."/>
            <person name="Sykes S."/>
            <person name="Wortman J."/>
            <person name="Nusbaum C."/>
            <person name="Birren B."/>
        </authorList>
    </citation>
    <scope>NUCLEOTIDE SEQUENCE</scope>
    <source>
        <strain evidence="2">ERTm6</strain>
    </source>
</reference>
<dbReference type="PANTHER" id="PTHR21148">
    <property type="entry name" value="THIOREDOXIN DOMAIN-CONTAINING PROTEIN 9"/>
    <property type="match status" value="1"/>
</dbReference>
<sequence length="144" mass="16749">MEDDALIKKYVTERRKELLQTHHILREITDEALLCKKVKKDKIVMHFYDKKFKRCQEMNKALESLAPQYSKIEFLCGEAEKFPYITNMLEITHLPYLATFSDGYFTGGIIGYQDIGDDQLDLKLLEGFLQNHSAISGSQDRPIE</sequence>
<dbReference type="Gene3D" id="3.40.30.10">
    <property type="entry name" value="Glutaredoxin"/>
    <property type="match status" value="1"/>
</dbReference>
<accession>H8ZEA4</accession>
<dbReference type="EMBL" id="JH604637">
    <property type="protein sequence ID" value="EHY64869.1"/>
    <property type="molecule type" value="Genomic_DNA"/>
</dbReference>
<dbReference type="SUPFAM" id="SSF52833">
    <property type="entry name" value="Thioredoxin-like"/>
    <property type="match status" value="1"/>
</dbReference>
<organism evidence="1">
    <name type="scientific">Nematocida ausubeli (strain ATCC PRA-371 / ERTm2)</name>
    <name type="common">Nematode killer fungus</name>
    <dbReference type="NCBI Taxonomy" id="1913371"/>
    <lineage>
        <taxon>Eukaryota</taxon>
        <taxon>Fungi</taxon>
        <taxon>Fungi incertae sedis</taxon>
        <taxon>Microsporidia</taxon>
        <taxon>Nematocida</taxon>
    </lineage>
</organism>
<dbReference type="Proteomes" id="UP000005622">
    <property type="component" value="Unassembled WGS sequence"/>
</dbReference>
<proteinExistence type="predicted"/>
<protein>
    <recommendedName>
        <fullName evidence="4">Thioredoxin domain-containing protein</fullName>
    </recommendedName>
</protein>
<dbReference type="Proteomes" id="UP000054524">
    <property type="component" value="Unassembled WGS sequence"/>
</dbReference>
<dbReference type="InterPro" id="IPR036249">
    <property type="entry name" value="Thioredoxin-like_sf"/>
</dbReference>
<evidence type="ECO:0000313" key="3">
    <source>
        <dbReference type="Proteomes" id="UP000054524"/>
    </source>
</evidence>
<dbReference type="AlphaFoldDB" id="H8ZEA4"/>
<dbReference type="STRING" id="944018.H8ZEA4"/>
<dbReference type="HOGENOM" id="CLU_072378_1_1_1"/>
<reference evidence="2 3" key="3">
    <citation type="journal article" date="2014" name="Genome Announc.">
        <title>Genome Sequence of the Microsporidian Species Nematocida sp1 Strain ERTm6 (ATCC PRA-372).</title>
        <authorList>
            <person name="Bakowski M.A."/>
            <person name="Priest M."/>
            <person name="Young S."/>
            <person name="Cuomo C.A."/>
            <person name="Troemel E.R."/>
        </authorList>
    </citation>
    <scope>NUCLEOTIDE SEQUENCE [LARGE SCALE GENOMIC DNA]</scope>
    <source>
        <strain evidence="2 3">ERTm6</strain>
    </source>
</reference>
<accession>A0A086J0T0</accession>
<evidence type="ECO:0008006" key="4">
    <source>
        <dbReference type="Google" id="ProtNLM"/>
    </source>
</evidence>
<keyword evidence="3" id="KW-1185">Reference proteome</keyword>
<evidence type="ECO:0000313" key="2">
    <source>
        <dbReference type="EMBL" id="KFG25748.1"/>
    </source>
</evidence>
<dbReference type="EMBL" id="AKIJ01000004">
    <property type="protein sequence ID" value="KFG25748.1"/>
    <property type="molecule type" value="Genomic_DNA"/>
</dbReference>
<evidence type="ECO:0000313" key="1">
    <source>
        <dbReference type="EMBL" id="EHY64869.1"/>
    </source>
</evidence>
<reference evidence="1" key="1">
    <citation type="submission" date="2011-03" db="EMBL/GenBank/DDBJ databases">
        <title>The Genome Sequence of Nematocida sp1 strain ERTm2.</title>
        <authorList>
            <consortium name="The Broad Institute Genome Sequencing Platform"/>
            <consortium name="The Broad Institute Genome Sequencing Center for Infectious Disease"/>
            <person name="Cuomo C."/>
            <person name="Troemel E."/>
            <person name="Young S.K."/>
            <person name="Zeng Q."/>
            <person name="Gargeya S."/>
            <person name="Fitzgerald M."/>
            <person name="Haas B."/>
            <person name="Abouelleil A."/>
            <person name="Alvarado L."/>
            <person name="Arachchi H.M."/>
            <person name="Berlin A."/>
            <person name="Brown A."/>
            <person name="Chapman S.B."/>
            <person name="Chen Z."/>
            <person name="Dunbar C."/>
            <person name="Freedman E."/>
            <person name="Gearin G."/>
            <person name="Gellesch M."/>
            <person name="Goldberg J."/>
            <person name="Griggs A."/>
            <person name="Gujja S."/>
            <person name="Heilman E.R."/>
            <person name="Heiman D."/>
            <person name="Howarth C."/>
            <person name="Larson L."/>
            <person name="Lui A."/>
            <person name="MacDonald P.J.P."/>
            <person name="Mehta T."/>
            <person name="Montmayeur A."/>
            <person name="Murphy C."/>
            <person name="Neiman D."/>
            <person name="Pearson M."/>
            <person name="Priest M."/>
            <person name="Roberts A."/>
            <person name="Saif S."/>
            <person name="Shea T."/>
            <person name="Shenoy N."/>
            <person name="Sisk P."/>
            <person name="Stolte C."/>
            <person name="Sykes S."/>
            <person name="White J."/>
            <person name="Yandava C."/>
            <person name="Wortman J."/>
            <person name="Nusbaum C."/>
            <person name="Birren B."/>
        </authorList>
    </citation>
    <scope>NUCLEOTIDE SEQUENCE</scope>
    <source>
        <strain evidence="1">ERTm2</strain>
    </source>
</reference>
<dbReference type="OrthoDB" id="10257948at2759"/>
<name>H8ZEA4_NEMA1</name>